<gene>
    <name evidence="9" type="ORF">EDB92DRAFT_1365022</name>
</gene>
<feature type="signal peptide" evidence="7">
    <location>
        <begin position="1"/>
        <end position="19"/>
    </location>
</feature>
<evidence type="ECO:0000256" key="2">
    <source>
        <dbReference type="ARBA" id="ARBA00022692"/>
    </source>
</evidence>
<comment type="caution">
    <text evidence="9">The sequence shown here is derived from an EMBL/GenBank/DDBJ whole genome shotgun (WGS) entry which is preliminary data.</text>
</comment>
<dbReference type="SMART" id="SM00321">
    <property type="entry name" value="WSC"/>
    <property type="match status" value="3"/>
</dbReference>
<name>A0AAD4LB78_9AGAM</name>
<keyword evidence="4" id="KW-1133">Transmembrane helix</keyword>
<evidence type="ECO:0000256" key="5">
    <source>
        <dbReference type="ARBA" id="ARBA00023136"/>
    </source>
</evidence>
<dbReference type="PANTHER" id="PTHR24269">
    <property type="entry name" value="KREMEN PROTEIN"/>
    <property type="match status" value="1"/>
</dbReference>
<feature type="domain" description="WSC" evidence="8">
    <location>
        <begin position="271"/>
        <end position="361"/>
    </location>
</feature>
<reference evidence="9" key="1">
    <citation type="submission" date="2022-01" db="EMBL/GenBank/DDBJ databases">
        <title>Comparative genomics reveals a dynamic genome evolution in the ectomycorrhizal milk-cap (Lactarius) mushrooms.</title>
        <authorList>
            <consortium name="DOE Joint Genome Institute"/>
            <person name="Lebreton A."/>
            <person name="Tang N."/>
            <person name="Kuo A."/>
            <person name="LaButti K."/>
            <person name="Drula E."/>
            <person name="Barry K."/>
            <person name="Clum A."/>
            <person name="Lipzen A."/>
            <person name="Mousain D."/>
            <person name="Ng V."/>
            <person name="Wang R."/>
            <person name="Wang X."/>
            <person name="Dai Y."/>
            <person name="Henrissat B."/>
            <person name="Grigoriev I.V."/>
            <person name="Guerin-Laguette A."/>
            <person name="Yu F."/>
            <person name="Martin F.M."/>
        </authorList>
    </citation>
    <scope>NUCLEOTIDE SEQUENCE</scope>
    <source>
        <strain evidence="9">QP</strain>
    </source>
</reference>
<dbReference type="Proteomes" id="UP001201163">
    <property type="component" value="Unassembled WGS sequence"/>
</dbReference>
<protein>
    <submittedName>
        <fullName evidence="9">WSC domain-containing protein</fullName>
    </submittedName>
</protein>
<dbReference type="EMBL" id="JAKELL010000064">
    <property type="protein sequence ID" value="KAH8985363.1"/>
    <property type="molecule type" value="Genomic_DNA"/>
</dbReference>
<keyword evidence="3 7" id="KW-0732">Signal</keyword>
<keyword evidence="10" id="KW-1185">Reference proteome</keyword>
<evidence type="ECO:0000259" key="8">
    <source>
        <dbReference type="PROSITE" id="PS51212"/>
    </source>
</evidence>
<proteinExistence type="predicted"/>
<feature type="domain" description="WSC" evidence="8">
    <location>
        <begin position="33"/>
        <end position="134"/>
    </location>
</feature>
<evidence type="ECO:0000313" key="10">
    <source>
        <dbReference type="Proteomes" id="UP001201163"/>
    </source>
</evidence>
<comment type="subcellular location">
    <subcellularLocation>
        <location evidence="1">Membrane</location>
        <topology evidence="1">Single-pass membrane protein</topology>
    </subcellularLocation>
</comment>
<dbReference type="InterPro" id="IPR002889">
    <property type="entry name" value="WSC_carb-bd"/>
</dbReference>
<dbReference type="PANTHER" id="PTHR24269:SF16">
    <property type="entry name" value="PROTEIN SLG1"/>
    <property type="match status" value="1"/>
</dbReference>
<dbReference type="InterPro" id="IPR051836">
    <property type="entry name" value="Kremen_rcpt"/>
</dbReference>
<keyword evidence="5" id="KW-0472">Membrane</keyword>
<dbReference type="PROSITE" id="PS51212">
    <property type="entry name" value="WSC"/>
    <property type="match status" value="3"/>
</dbReference>
<evidence type="ECO:0000313" key="9">
    <source>
        <dbReference type="EMBL" id="KAH8985363.1"/>
    </source>
</evidence>
<feature type="domain" description="WSC" evidence="8">
    <location>
        <begin position="149"/>
        <end position="256"/>
    </location>
</feature>
<sequence length="361" mass="38449">MRRLSLFAWASVFAGRILAASVQLHSRSPVPQGWENILCLLDYGVFGSPVLTGAYHSDYTGMTIEKCVAFCDSQSTPFRFMGLANGYECSCGNFFDNYYEDVGLSSCSSWPCNGDPLEVGGCGGLYAASMYRRINSNFIIPALVPSVGLWNGLGCYNDSVSARALQVRVEAGSTTVESCVAACQAQGFSLAGVEFGRECWCGSQLQHGSTFFGNDNGIQHGNFRQNPNALHCNMGCQGNSSETCGGPALLNLYNFTGMYPIGASVVPAVDGWTSRGCYSDTVSSRTLEQRIDVGSVTAESCVNACQSQSFSIAGLEYAQECWCGNEIRPPGAPISQSACNQACVGDASEVCGGPNALQIYY</sequence>
<keyword evidence="2" id="KW-0812">Transmembrane</keyword>
<evidence type="ECO:0000256" key="3">
    <source>
        <dbReference type="ARBA" id="ARBA00022729"/>
    </source>
</evidence>
<evidence type="ECO:0000256" key="7">
    <source>
        <dbReference type="SAM" id="SignalP"/>
    </source>
</evidence>
<dbReference type="Pfam" id="PF01822">
    <property type="entry name" value="WSC"/>
    <property type="match status" value="3"/>
</dbReference>
<organism evidence="9 10">
    <name type="scientific">Lactarius akahatsu</name>
    <dbReference type="NCBI Taxonomy" id="416441"/>
    <lineage>
        <taxon>Eukaryota</taxon>
        <taxon>Fungi</taxon>
        <taxon>Dikarya</taxon>
        <taxon>Basidiomycota</taxon>
        <taxon>Agaricomycotina</taxon>
        <taxon>Agaricomycetes</taxon>
        <taxon>Russulales</taxon>
        <taxon>Russulaceae</taxon>
        <taxon>Lactarius</taxon>
    </lineage>
</organism>
<evidence type="ECO:0000256" key="6">
    <source>
        <dbReference type="ARBA" id="ARBA00023180"/>
    </source>
</evidence>
<dbReference type="AlphaFoldDB" id="A0AAD4LB78"/>
<evidence type="ECO:0000256" key="4">
    <source>
        <dbReference type="ARBA" id="ARBA00022989"/>
    </source>
</evidence>
<evidence type="ECO:0000256" key="1">
    <source>
        <dbReference type="ARBA" id="ARBA00004167"/>
    </source>
</evidence>
<keyword evidence="6" id="KW-0325">Glycoprotein</keyword>
<feature type="chain" id="PRO_5041962100" evidence="7">
    <location>
        <begin position="20"/>
        <end position="361"/>
    </location>
</feature>
<accession>A0AAD4LB78</accession>
<dbReference type="GO" id="GO:0005886">
    <property type="term" value="C:plasma membrane"/>
    <property type="evidence" value="ECO:0007669"/>
    <property type="project" value="TreeGrafter"/>
</dbReference>